<organism evidence="1 2">
    <name type="scientific">Geopseudomonas sagittaria</name>
    <dbReference type="NCBI Taxonomy" id="1135990"/>
    <lineage>
        <taxon>Bacteria</taxon>
        <taxon>Pseudomonadati</taxon>
        <taxon>Pseudomonadota</taxon>
        <taxon>Gammaproteobacteria</taxon>
        <taxon>Pseudomonadales</taxon>
        <taxon>Pseudomonadaceae</taxon>
        <taxon>Geopseudomonas</taxon>
    </lineage>
</organism>
<proteinExistence type="predicted"/>
<dbReference type="OrthoDB" id="1495305at2"/>
<dbReference type="Proteomes" id="UP000243084">
    <property type="component" value="Unassembled WGS sequence"/>
</dbReference>
<accession>A0A1I5Z2R0</accession>
<keyword evidence="2" id="KW-1185">Reference proteome</keyword>
<dbReference type="EMBL" id="FOXM01000027">
    <property type="protein sequence ID" value="SFQ50742.1"/>
    <property type="molecule type" value="Genomic_DNA"/>
</dbReference>
<gene>
    <name evidence="1" type="ORF">SAMN05216229_12713</name>
</gene>
<reference evidence="2" key="1">
    <citation type="submission" date="2016-10" db="EMBL/GenBank/DDBJ databases">
        <authorList>
            <person name="Varghese N."/>
            <person name="Submissions S."/>
        </authorList>
    </citation>
    <scope>NUCLEOTIDE SEQUENCE [LARGE SCALE GENOMIC DNA]</scope>
    <source>
        <strain evidence="2">JCM 18195</strain>
    </source>
</reference>
<evidence type="ECO:0000313" key="1">
    <source>
        <dbReference type="EMBL" id="SFQ50742.1"/>
    </source>
</evidence>
<dbReference type="AlphaFoldDB" id="A0A1I5Z2R0"/>
<name>A0A1I5Z2R0_9GAMM</name>
<evidence type="ECO:0000313" key="2">
    <source>
        <dbReference type="Proteomes" id="UP000243084"/>
    </source>
</evidence>
<dbReference type="RefSeq" id="WP_092435456.1">
    <property type="nucleotide sequence ID" value="NZ_FOXM01000027.1"/>
</dbReference>
<sequence>MRQPDIEIYLKDAELPAVTAWLEQAIGPCTPWQTRGQTSQCRAGDIPVTWMPKAVGRWSSLLLASDQTPWEDDLACAKAAFAALGVQVRCAPGSWSEEQGEEDADRWLKVTAEGVSEITWRTD</sequence>
<protein>
    <submittedName>
        <fullName evidence="1">Uncharacterized protein</fullName>
    </submittedName>
</protein>